<proteinExistence type="predicted"/>
<accession>A0A0N7H811</accession>
<organism evidence="1 2">
    <name type="scientific">Mycolicibacterium fortuitum</name>
    <name type="common">Mycobacterium fortuitum</name>
    <dbReference type="NCBI Taxonomy" id="1766"/>
    <lineage>
        <taxon>Bacteria</taxon>
        <taxon>Bacillati</taxon>
        <taxon>Actinomycetota</taxon>
        <taxon>Actinomycetes</taxon>
        <taxon>Mycobacteriales</taxon>
        <taxon>Mycobacteriaceae</taxon>
        <taxon>Mycolicibacterium</taxon>
    </lineage>
</organism>
<dbReference type="AlphaFoldDB" id="A0A0N7H811"/>
<dbReference type="KEGG" id="mft:XA26_10700"/>
<evidence type="ECO:0000313" key="2">
    <source>
        <dbReference type="Proteomes" id="UP000057134"/>
    </source>
</evidence>
<reference evidence="1 2" key="1">
    <citation type="journal article" date="2015" name="MBio">
        <title>Enzymatic Degradation of Phenazines Can Generate Energy and Protect Sensitive Organisms from Toxicity.</title>
        <authorList>
            <person name="Costa K.C."/>
            <person name="Bergkessel M."/>
            <person name="Saunders S."/>
            <person name="Korlach J."/>
            <person name="Newman D.K."/>
        </authorList>
    </citation>
    <scope>NUCLEOTIDE SEQUENCE [LARGE SCALE GENOMIC DNA]</scope>
    <source>
        <strain evidence="1 2">CT6</strain>
    </source>
</reference>
<protein>
    <submittedName>
        <fullName evidence="1">Uncharacterized protein</fullName>
    </submittedName>
</protein>
<dbReference type="STRING" id="1766.XA26_10700"/>
<dbReference type="Proteomes" id="UP000057134">
    <property type="component" value="Chromosome"/>
</dbReference>
<keyword evidence="2" id="KW-1185">Reference proteome</keyword>
<dbReference type="EMBL" id="CP011269">
    <property type="protein sequence ID" value="ALI24927.1"/>
    <property type="molecule type" value="Genomic_DNA"/>
</dbReference>
<evidence type="ECO:0000313" key="1">
    <source>
        <dbReference type="EMBL" id="ALI24927.1"/>
    </source>
</evidence>
<dbReference type="RefSeq" id="WP_054601240.1">
    <property type="nucleotide sequence ID" value="NZ_CP011269.1"/>
</dbReference>
<dbReference type="PATRIC" id="fig|1766.6.peg.1062"/>
<sequence>MTERLSVDDQGLNAAGTVSTEIAATLAAPAAPSGDPGSQPSHAGVSAIDAALAGVRGRQATRVSDHAQYLKIASGVYRHVDDDGAAAVTRTV</sequence>
<name>A0A0N7H811_MYCFO</name>
<gene>
    <name evidence="1" type="ORF">XA26_10700</name>
</gene>